<dbReference type="PANTHER" id="PTHR34502">
    <property type="entry name" value="DUF6594 DOMAIN-CONTAINING PROTEIN-RELATED"/>
    <property type="match status" value="1"/>
</dbReference>
<dbReference type="OrthoDB" id="3533814at2759"/>
<feature type="transmembrane region" description="Helical" evidence="1">
    <location>
        <begin position="6"/>
        <end position="24"/>
    </location>
</feature>
<dbReference type="PANTHER" id="PTHR34502:SF5">
    <property type="entry name" value="DUF6594 DOMAIN-CONTAINING PROTEIN"/>
    <property type="match status" value="1"/>
</dbReference>
<evidence type="ECO:0000259" key="2">
    <source>
        <dbReference type="Pfam" id="PF20237"/>
    </source>
</evidence>
<dbReference type="VEuPathDB" id="FungiDB:Z518_03100"/>
<keyword evidence="1" id="KW-0472">Membrane</keyword>
<dbReference type="AlphaFoldDB" id="A0A0D2IR50"/>
<accession>A0A0D2IR50</accession>
<dbReference type="Pfam" id="PF20237">
    <property type="entry name" value="DUF6594"/>
    <property type="match status" value="1"/>
</dbReference>
<protein>
    <recommendedName>
        <fullName evidence="2">DUF6594 domain-containing protein</fullName>
    </recommendedName>
</protein>
<evidence type="ECO:0000313" key="4">
    <source>
        <dbReference type="Proteomes" id="UP000053617"/>
    </source>
</evidence>
<keyword evidence="1" id="KW-1133">Transmembrane helix</keyword>
<dbReference type="Proteomes" id="UP000053617">
    <property type="component" value="Unassembled WGS sequence"/>
</dbReference>
<feature type="transmembrane region" description="Helical" evidence="1">
    <location>
        <begin position="273"/>
        <end position="290"/>
    </location>
</feature>
<proteinExistence type="predicted"/>
<dbReference type="InterPro" id="IPR046529">
    <property type="entry name" value="DUF6594"/>
</dbReference>
<feature type="transmembrane region" description="Helical" evidence="1">
    <location>
        <begin position="248"/>
        <end position="266"/>
    </location>
</feature>
<gene>
    <name evidence="3" type="ORF">Z518_03100</name>
</gene>
<name>A0A0D2IR50_9EURO</name>
<evidence type="ECO:0000256" key="1">
    <source>
        <dbReference type="SAM" id="Phobius"/>
    </source>
</evidence>
<sequence>MKGTMNGYNALAGFIGTYPSLAVFRRFLILNARNLLCMQGEIINFEHGLRVTIKKDRESGDPVRSLFEYDISALSGRHATPGDGVQWSRTLELRRLLKDYNEALLQFAALCRLAPANKSDLATVRELLQKPDGSREPFLVAHEFETWDEEYEQDLTSLAGQHTDKDALSKFIDKMLTSVYTPHLGRKYHDPLSVVEAWAGHGVRRPLIHYPDKYVANTIDTLTTILSSALPTLSALAIFTIHDPTSRMIAIVVCTLLFSTVLSLTAKPRRVETFCASAAFAAVLVVFVSGSNSSVC</sequence>
<reference evidence="3 4" key="1">
    <citation type="submission" date="2015-01" db="EMBL/GenBank/DDBJ databases">
        <title>The Genome Sequence of Rhinocladiella mackenzie CBS 650.93.</title>
        <authorList>
            <consortium name="The Broad Institute Genomics Platform"/>
            <person name="Cuomo C."/>
            <person name="de Hoog S."/>
            <person name="Gorbushina A."/>
            <person name="Stielow B."/>
            <person name="Teixiera M."/>
            <person name="Abouelleil A."/>
            <person name="Chapman S.B."/>
            <person name="Priest M."/>
            <person name="Young S.K."/>
            <person name="Wortman J."/>
            <person name="Nusbaum C."/>
            <person name="Birren B."/>
        </authorList>
    </citation>
    <scope>NUCLEOTIDE SEQUENCE [LARGE SCALE GENOMIC DNA]</scope>
    <source>
        <strain evidence="3 4">CBS 650.93</strain>
    </source>
</reference>
<dbReference type="RefSeq" id="XP_013275580.1">
    <property type="nucleotide sequence ID" value="XM_013420126.1"/>
</dbReference>
<keyword evidence="1" id="KW-0812">Transmembrane</keyword>
<dbReference type="STRING" id="1442369.A0A0D2IR50"/>
<dbReference type="HOGENOM" id="CLU_051118_2_0_1"/>
<evidence type="ECO:0000313" key="3">
    <source>
        <dbReference type="EMBL" id="KIX08444.1"/>
    </source>
</evidence>
<keyword evidence="4" id="KW-1185">Reference proteome</keyword>
<dbReference type="GeneID" id="25291171"/>
<organism evidence="3 4">
    <name type="scientific">Rhinocladiella mackenziei CBS 650.93</name>
    <dbReference type="NCBI Taxonomy" id="1442369"/>
    <lineage>
        <taxon>Eukaryota</taxon>
        <taxon>Fungi</taxon>
        <taxon>Dikarya</taxon>
        <taxon>Ascomycota</taxon>
        <taxon>Pezizomycotina</taxon>
        <taxon>Eurotiomycetes</taxon>
        <taxon>Chaetothyriomycetidae</taxon>
        <taxon>Chaetothyriales</taxon>
        <taxon>Herpotrichiellaceae</taxon>
        <taxon>Rhinocladiella</taxon>
    </lineage>
</organism>
<dbReference type="EMBL" id="KN847476">
    <property type="protein sequence ID" value="KIX08444.1"/>
    <property type="molecule type" value="Genomic_DNA"/>
</dbReference>
<feature type="domain" description="DUF6594" evidence="2">
    <location>
        <begin position="8"/>
        <end position="285"/>
    </location>
</feature>